<dbReference type="Proteomes" id="UP000192903">
    <property type="component" value="Unassembled WGS sequence"/>
</dbReference>
<accession>A0A1X7F9D8</accession>
<dbReference type="InterPro" id="IPR010985">
    <property type="entry name" value="Ribbon_hlx_hlx"/>
</dbReference>
<dbReference type="Pfam" id="PF03693">
    <property type="entry name" value="ParD_antitoxin"/>
    <property type="match status" value="1"/>
</dbReference>
<dbReference type="STRING" id="464029.SAMN02982989_2545"/>
<sequence>MAGSANLGKHLEDYVDELVNTGRYETRDDVLREGLRLLQIKERRLAELDAAIERSLADAEAGRVRPIEDGAARLKAKYAAMAKDRSR</sequence>
<dbReference type="PANTHER" id="PTHR36582:SF2">
    <property type="entry name" value="ANTITOXIN PARD"/>
    <property type="match status" value="1"/>
</dbReference>
<name>A0A1X7F9D8_9HYPH</name>
<dbReference type="RefSeq" id="WP_085422714.1">
    <property type="nucleotide sequence ID" value="NZ_FXAF01000006.1"/>
</dbReference>
<evidence type="ECO:0000313" key="4">
    <source>
        <dbReference type="Proteomes" id="UP000192903"/>
    </source>
</evidence>
<evidence type="ECO:0000256" key="1">
    <source>
        <dbReference type="ARBA" id="ARBA00008580"/>
    </source>
</evidence>
<dbReference type="AlphaFoldDB" id="A0A1X7F9D8"/>
<dbReference type="InterPro" id="IPR038296">
    <property type="entry name" value="ParD_sf"/>
</dbReference>
<comment type="similarity">
    <text evidence="1">Belongs to the ParD antitoxin family.</text>
</comment>
<proteinExistence type="inferred from homology"/>
<reference evidence="4" key="1">
    <citation type="submission" date="2017-04" db="EMBL/GenBank/DDBJ databases">
        <authorList>
            <person name="Varghese N."/>
            <person name="Submissions S."/>
        </authorList>
    </citation>
    <scope>NUCLEOTIDE SEQUENCE [LARGE SCALE GENOMIC DNA]</scope>
    <source>
        <strain evidence="4">B4P</strain>
    </source>
</reference>
<dbReference type="SUPFAM" id="SSF47598">
    <property type="entry name" value="Ribbon-helix-helix"/>
    <property type="match status" value="1"/>
</dbReference>
<organism evidence="3 4">
    <name type="scientific">Xaviernesmea oryzae</name>
    <dbReference type="NCBI Taxonomy" id="464029"/>
    <lineage>
        <taxon>Bacteria</taxon>
        <taxon>Pseudomonadati</taxon>
        <taxon>Pseudomonadota</taxon>
        <taxon>Alphaproteobacteria</taxon>
        <taxon>Hyphomicrobiales</taxon>
        <taxon>Rhizobiaceae</taxon>
        <taxon>Rhizobium/Agrobacterium group</taxon>
        <taxon>Xaviernesmea</taxon>
    </lineage>
</organism>
<dbReference type="Gene3D" id="6.10.10.120">
    <property type="entry name" value="Antitoxin ParD1-like"/>
    <property type="match status" value="1"/>
</dbReference>
<dbReference type="GO" id="GO:0006355">
    <property type="term" value="P:regulation of DNA-templated transcription"/>
    <property type="evidence" value="ECO:0007669"/>
    <property type="project" value="InterPro"/>
</dbReference>
<evidence type="ECO:0000313" key="3">
    <source>
        <dbReference type="EMBL" id="SMF48396.1"/>
    </source>
</evidence>
<dbReference type="NCBIfam" id="TIGR02606">
    <property type="entry name" value="antidote_CC2985"/>
    <property type="match status" value="1"/>
</dbReference>
<keyword evidence="2" id="KW-1277">Toxin-antitoxin system</keyword>
<dbReference type="PANTHER" id="PTHR36582">
    <property type="entry name" value="ANTITOXIN PARD"/>
    <property type="match status" value="1"/>
</dbReference>
<keyword evidence="4" id="KW-1185">Reference proteome</keyword>
<evidence type="ECO:0000256" key="2">
    <source>
        <dbReference type="ARBA" id="ARBA00022649"/>
    </source>
</evidence>
<dbReference type="OrthoDB" id="9815501at2"/>
<protein>
    <submittedName>
        <fullName evidence="3">Antitoxin ParD1/3/4</fullName>
    </submittedName>
</protein>
<gene>
    <name evidence="3" type="ORF">SAMN02982989_2545</name>
</gene>
<dbReference type="InterPro" id="IPR022789">
    <property type="entry name" value="ParD"/>
</dbReference>
<dbReference type="EMBL" id="FXAF01000006">
    <property type="protein sequence ID" value="SMF48396.1"/>
    <property type="molecule type" value="Genomic_DNA"/>
</dbReference>